<dbReference type="PANTHER" id="PTHR43037">
    <property type="entry name" value="UNNAMED PRODUCT-RELATED"/>
    <property type="match status" value="1"/>
</dbReference>
<evidence type="ECO:0000313" key="5">
    <source>
        <dbReference type="Proteomes" id="UP000198977"/>
    </source>
</evidence>
<dbReference type="GO" id="GO:0016787">
    <property type="term" value="F:hydrolase activity"/>
    <property type="evidence" value="ECO:0007669"/>
    <property type="project" value="UniProtKB-KW"/>
</dbReference>
<dbReference type="OrthoDB" id="9767239at2"/>
<dbReference type="EMBL" id="FOMW01000044">
    <property type="protein sequence ID" value="SFF26779.1"/>
    <property type="molecule type" value="Genomic_DNA"/>
</dbReference>
<protein>
    <submittedName>
        <fullName evidence="4">Esterase, PHB depolymerase family</fullName>
    </submittedName>
</protein>
<gene>
    <name evidence="4" type="ORF">SAMN04488523_1443</name>
</gene>
<dbReference type="Gene3D" id="3.40.50.1820">
    <property type="entry name" value="alpha/beta hydrolase"/>
    <property type="match status" value="1"/>
</dbReference>
<proteinExistence type="predicted"/>
<keyword evidence="1" id="KW-0732">Signal</keyword>
<dbReference type="Proteomes" id="UP000198977">
    <property type="component" value="Unassembled WGS sequence"/>
</dbReference>
<dbReference type="PANTHER" id="PTHR43037:SF1">
    <property type="entry name" value="BLL1128 PROTEIN"/>
    <property type="match status" value="1"/>
</dbReference>
<dbReference type="InterPro" id="IPR029058">
    <property type="entry name" value="AB_hydrolase_fold"/>
</dbReference>
<dbReference type="NCBIfam" id="TIGR01840">
    <property type="entry name" value="esterase_phb"/>
    <property type="match status" value="1"/>
</dbReference>
<evidence type="ECO:0000256" key="2">
    <source>
        <dbReference type="ARBA" id="ARBA00022801"/>
    </source>
</evidence>
<keyword evidence="2" id="KW-0378">Hydrolase</keyword>
<name>A0A1I2HB78_9RHOB</name>
<evidence type="ECO:0000256" key="3">
    <source>
        <dbReference type="SAM" id="MobiDB-lite"/>
    </source>
</evidence>
<dbReference type="InterPro" id="IPR050955">
    <property type="entry name" value="Plant_Biomass_Hydrol_Est"/>
</dbReference>
<dbReference type="STRING" id="74348.SAMN04488523_1443"/>
<keyword evidence="5" id="KW-1185">Reference proteome</keyword>
<organism evidence="4 5">
    <name type="scientific">Sulfitobacter brevis</name>
    <dbReference type="NCBI Taxonomy" id="74348"/>
    <lineage>
        <taxon>Bacteria</taxon>
        <taxon>Pseudomonadati</taxon>
        <taxon>Pseudomonadota</taxon>
        <taxon>Alphaproteobacteria</taxon>
        <taxon>Rhodobacterales</taxon>
        <taxon>Roseobacteraceae</taxon>
        <taxon>Sulfitobacter</taxon>
    </lineage>
</organism>
<dbReference type="GO" id="GO:0005576">
    <property type="term" value="C:extracellular region"/>
    <property type="evidence" value="ECO:0007669"/>
    <property type="project" value="InterPro"/>
</dbReference>
<reference evidence="5" key="1">
    <citation type="submission" date="2016-10" db="EMBL/GenBank/DDBJ databases">
        <authorList>
            <person name="Varghese N."/>
            <person name="Submissions S."/>
        </authorList>
    </citation>
    <scope>NUCLEOTIDE SEQUENCE [LARGE SCALE GENOMIC DNA]</scope>
    <source>
        <strain evidence="5">DSM 11443</strain>
    </source>
</reference>
<dbReference type="Pfam" id="PF10503">
    <property type="entry name" value="Esterase_PHB"/>
    <property type="match status" value="1"/>
</dbReference>
<feature type="region of interest" description="Disordered" evidence="3">
    <location>
        <begin position="1"/>
        <end position="20"/>
    </location>
</feature>
<evidence type="ECO:0000256" key="1">
    <source>
        <dbReference type="ARBA" id="ARBA00022729"/>
    </source>
</evidence>
<sequence length="368" mass="39994">MFDPFKRARSKAAGKARRATVKAMTNAWGTMLAPTKPVKPKVQKKPEPAAPERKGAFRRDRSTVESKIPRTAKSTMSVPRGASFSEATYESEFGTRSYMLYVPKIAKVADDPLPLIVMLHGCGQTPKDFARGTGMNALAEELGFLVLFPAQARDAHHQRCWNWYHRGDQARGAGEPALLAGLTHHIIDNEQVDPAKVYVAGLSAGAAAALILATAYPDIFAAVGVHSGLAVGAAHDKSTAPRAMQLGDPGQRHDAPIPSIIFHGNADKVVNPRNGRFVAIRAVEPFGSLEMSEESGRIPDGREYIRTVHRIGKGRPLVELWVVQGAGHAWSGGHAAGSYTDPKGPDASREIARFFLRHRTTKKRRRAH</sequence>
<accession>A0A1I2HB78</accession>
<dbReference type="AlphaFoldDB" id="A0A1I2HB78"/>
<dbReference type="SUPFAM" id="SSF53474">
    <property type="entry name" value="alpha/beta-Hydrolases"/>
    <property type="match status" value="2"/>
</dbReference>
<feature type="compositionally biased region" description="Basic and acidic residues" evidence="3">
    <location>
        <begin position="44"/>
        <end position="68"/>
    </location>
</feature>
<evidence type="ECO:0000313" key="4">
    <source>
        <dbReference type="EMBL" id="SFF26779.1"/>
    </source>
</evidence>
<dbReference type="RefSeq" id="WP_093925617.1">
    <property type="nucleotide sequence ID" value="NZ_FOMW01000044.1"/>
</dbReference>
<feature type="compositionally biased region" description="Basic residues" evidence="3">
    <location>
        <begin position="7"/>
        <end position="20"/>
    </location>
</feature>
<dbReference type="InterPro" id="IPR010126">
    <property type="entry name" value="Esterase_phb"/>
</dbReference>
<feature type="region of interest" description="Disordered" evidence="3">
    <location>
        <begin position="32"/>
        <end position="81"/>
    </location>
</feature>